<accession>A0A1F7SJQ9</accession>
<dbReference type="PANTHER" id="PTHR43451">
    <property type="entry name" value="ACETYLTRANSFERASE (GNAT) FAMILY PROTEIN"/>
    <property type="match status" value="1"/>
</dbReference>
<evidence type="ECO:0000313" key="2">
    <source>
        <dbReference type="EMBL" id="OGL54010.1"/>
    </source>
</evidence>
<dbReference type="GO" id="GO:0016747">
    <property type="term" value="F:acyltransferase activity, transferring groups other than amino-acyl groups"/>
    <property type="evidence" value="ECO:0007669"/>
    <property type="project" value="InterPro"/>
</dbReference>
<dbReference type="InterPro" id="IPR016181">
    <property type="entry name" value="Acyl_CoA_acyltransferase"/>
</dbReference>
<reference evidence="2 3" key="1">
    <citation type="journal article" date="2016" name="Nat. Commun.">
        <title>Thousands of microbial genomes shed light on interconnected biogeochemical processes in an aquifer system.</title>
        <authorList>
            <person name="Anantharaman K."/>
            <person name="Brown C.T."/>
            <person name="Hug L.A."/>
            <person name="Sharon I."/>
            <person name="Castelle C.J."/>
            <person name="Probst A.J."/>
            <person name="Thomas B.C."/>
            <person name="Singh A."/>
            <person name="Wilkins M.J."/>
            <person name="Karaoz U."/>
            <person name="Brodie E.L."/>
            <person name="Williams K.H."/>
            <person name="Hubbard S.S."/>
            <person name="Banfield J.F."/>
        </authorList>
    </citation>
    <scope>NUCLEOTIDE SEQUENCE [LARGE SCALE GENOMIC DNA]</scope>
</reference>
<dbReference type="InterPro" id="IPR052564">
    <property type="entry name" value="N-acetyltrans/Recomb-assoc"/>
</dbReference>
<dbReference type="Proteomes" id="UP000178082">
    <property type="component" value="Unassembled WGS sequence"/>
</dbReference>
<protein>
    <recommendedName>
        <fullName evidence="1">N-acetyltransferase domain-containing protein</fullName>
    </recommendedName>
</protein>
<dbReference type="Pfam" id="PF13673">
    <property type="entry name" value="Acetyltransf_10"/>
    <property type="match status" value="1"/>
</dbReference>
<dbReference type="STRING" id="1817883.A3G31_04065"/>
<sequence>MKIKKFKEENANEVSQIIKECFLNLNIRGHTKKGIELQIWGNSPENLINRSKTVKYFVAVENNKIIGVCGYDKEKVHTLFVDINYQKKGIGKKLLNRILDEAQKDGIKSIKTWSTIYAKQFYNSFGFKKVKEIELGKKDIILIEMIKYFK</sequence>
<dbReference type="CDD" id="cd04301">
    <property type="entry name" value="NAT_SF"/>
    <property type="match status" value="1"/>
</dbReference>
<dbReference type="PANTHER" id="PTHR43451:SF1">
    <property type="entry name" value="ACETYLTRANSFERASE"/>
    <property type="match status" value="1"/>
</dbReference>
<name>A0A1F7SJQ9_9BACT</name>
<dbReference type="AlphaFoldDB" id="A0A1F7SJQ9"/>
<feature type="domain" description="N-acetyltransferase" evidence="1">
    <location>
        <begin position="1"/>
        <end position="150"/>
    </location>
</feature>
<organism evidence="2 3">
    <name type="scientific">Candidatus Schekmanbacteria bacterium RIFCSPLOWO2_12_FULL_38_15</name>
    <dbReference type="NCBI Taxonomy" id="1817883"/>
    <lineage>
        <taxon>Bacteria</taxon>
        <taxon>Candidatus Schekmaniibacteriota</taxon>
    </lineage>
</organism>
<dbReference type="SUPFAM" id="SSF55729">
    <property type="entry name" value="Acyl-CoA N-acyltransferases (Nat)"/>
    <property type="match status" value="1"/>
</dbReference>
<dbReference type="Gene3D" id="3.40.630.30">
    <property type="match status" value="1"/>
</dbReference>
<comment type="caution">
    <text evidence="2">The sequence shown here is derived from an EMBL/GenBank/DDBJ whole genome shotgun (WGS) entry which is preliminary data.</text>
</comment>
<evidence type="ECO:0000259" key="1">
    <source>
        <dbReference type="PROSITE" id="PS51186"/>
    </source>
</evidence>
<gene>
    <name evidence="2" type="ORF">A3G31_04065</name>
</gene>
<dbReference type="EMBL" id="MGDI01000017">
    <property type="protein sequence ID" value="OGL54010.1"/>
    <property type="molecule type" value="Genomic_DNA"/>
</dbReference>
<dbReference type="InterPro" id="IPR000182">
    <property type="entry name" value="GNAT_dom"/>
</dbReference>
<proteinExistence type="predicted"/>
<evidence type="ECO:0000313" key="3">
    <source>
        <dbReference type="Proteomes" id="UP000178082"/>
    </source>
</evidence>
<dbReference type="PROSITE" id="PS51186">
    <property type="entry name" value="GNAT"/>
    <property type="match status" value="1"/>
</dbReference>